<comment type="caution">
    <text evidence="3">The sequence shown here is derived from an EMBL/GenBank/DDBJ whole genome shotgun (WGS) entry which is preliminary data.</text>
</comment>
<dbReference type="EMBL" id="REFV01000025">
    <property type="protein sequence ID" value="RMB56066.1"/>
    <property type="molecule type" value="Genomic_DNA"/>
</dbReference>
<feature type="domain" description="PKD-like" evidence="2">
    <location>
        <begin position="533"/>
        <end position="620"/>
    </location>
</feature>
<feature type="domain" description="PKD-like" evidence="2">
    <location>
        <begin position="628"/>
        <end position="715"/>
    </location>
</feature>
<gene>
    <name evidence="3" type="ORF">EAX61_16065</name>
</gene>
<dbReference type="Proteomes" id="UP000281985">
    <property type="component" value="Unassembled WGS sequence"/>
</dbReference>
<feature type="domain" description="PKD-like" evidence="2">
    <location>
        <begin position="818"/>
        <end position="905"/>
    </location>
</feature>
<accession>A0A3M0GFI0</accession>
<reference evidence="3 4" key="1">
    <citation type="submission" date="2018-10" db="EMBL/GenBank/DDBJ databases">
        <title>Dokdonia luteus sp. nov., isolated from sea water.</title>
        <authorList>
            <person name="Zhou L.Y."/>
            <person name="Du Z.J."/>
        </authorList>
    </citation>
    <scope>NUCLEOTIDE SEQUENCE [LARGE SCALE GENOMIC DNA]</scope>
    <source>
        <strain evidence="3 4">SH27</strain>
    </source>
</reference>
<evidence type="ECO:0000313" key="4">
    <source>
        <dbReference type="Proteomes" id="UP000281985"/>
    </source>
</evidence>
<feature type="non-terminal residue" evidence="3">
    <location>
        <position position="1622"/>
    </location>
</feature>
<feature type="domain" description="PKD-like" evidence="2">
    <location>
        <begin position="913"/>
        <end position="1000"/>
    </location>
</feature>
<feature type="domain" description="PKD-like" evidence="2">
    <location>
        <begin position="437"/>
        <end position="526"/>
    </location>
</feature>
<dbReference type="Pfam" id="PF19406">
    <property type="entry name" value="PKD_5"/>
    <property type="match status" value="9"/>
</dbReference>
<feature type="chain" id="PRO_5017934054" description="PKD-like domain-containing protein" evidence="1">
    <location>
        <begin position="24"/>
        <end position="1622"/>
    </location>
</feature>
<feature type="domain" description="PKD-like" evidence="2">
    <location>
        <begin position="1105"/>
        <end position="1192"/>
    </location>
</feature>
<evidence type="ECO:0000313" key="3">
    <source>
        <dbReference type="EMBL" id="RMB56066.1"/>
    </source>
</evidence>
<feature type="domain" description="PKD-like" evidence="2">
    <location>
        <begin position="343"/>
        <end position="430"/>
    </location>
</feature>
<feature type="domain" description="PKD-like" evidence="2">
    <location>
        <begin position="1007"/>
        <end position="1096"/>
    </location>
</feature>
<evidence type="ECO:0000256" key="1">
    <source>
        <dbReference type="SAM" id="SignalP"/>
    </source>
</evidence>
<dbReference type="RefSeq" id="WP_147448392.1">
    <property type="nucleotide sequence ID" value="NZ_REFV01000025.1"/>
</dbReference>
<sequence length="1622" mass="170715">MKTFPKHIVAFIFLFLGSFAVQSQVCDILEPICTSQDGLNNTASDPSPIPINGPCTNIDGDRVAWYFILIDEVSTFTFQIEPTTPNDYDFAVWLNADCDNMGTPDRINYSGTPGNTGLSTTSTNNCQGAGGSPQSSPINVVPGDEIIIAVDRFSASFNMFDLTFGEPSALDCSVVGSQLCEGDTETLDATDPLATNYQWSFDDGMGGGPVVIFNGPGFNTIDVMDTGFYEVIISLPSGATNTEQFDVVFNPFPVIANPGNQIACDSFTLPDIATLVTDAYAPEYRTASQAMGGGTAIANNSTITTTQDIWIFDTSPIPSNCSDEEMFTVTINQTPTGTNATEDICTGTALAHDLNGDVDIASTFSWSAADNPNVTGETTATSTASDITDTLTNTSTTDQDVIYTVTPTATGPGMCAGAPFTVTVTVSPEPVGTNATETSCSGIALAHDLTADVNIPSTFSWQAADNPNVTGETTATSTATSITDILTNVTTMPETVIYTVIPTGSGFTTNCVGAAFTVTVTVNPEPVGTDATEQVCEGTPLAHDLNADVNIPAMFSWLAADNPNITGETTVATTTDNITDTLINTGTAIETVIYTITPTSDPLGCVGDTFELVVTVFPQPVGTNATEDICSQDTLAHDLTADVDVASTFSWMAADNPNVTGETTTMATATDITDTLVNTSIADQDVVYTVTPTSTTAGMCPGAPFTVTVTVSPEPVGTNATETLCSDVALAHDLNADVNIPSTFSWLATDNPDVTGETTTPSTPTSITDVLNNVSGTPQIVVYTVTPTGSGFTSDCPGTPFTVTVTVNPEPVGTDATEQVCEGTALAHDLNGDVDIASTFSWSAADNTNITGETTTTTTTDLITDTLINTGTAIETVTYTITPTSDPLGCVGETFELVVTVFPQPIGTDATEDVCSQDTLAHDLTMDVDVASTFSWIATDNPNVSGETTTVTTTSDITDTLVNISLTDQDVVYTVTPTSTSVGMCPGAPFTVTITVSPEPVGTNATETLCSDIALAHDLTADVGIPSTFSWLAIDNPDVTGETTVANTATTITDVLNNVSGLAQTVIYTVTPTGTGFTSDCPGTPFTVTVTVNPEPVGDGIASNQEICTTETLNIDLDPTVTLPSTFSWEAVDNPNVTGETLAPGNPTSIIDDTLTNTTTVDTTVEYIITPTSTADGCTGDPYSIFVTVVATPILDPIADQNECDTFTFPEITQMGAARPNAYFATNPDGTGDTYTQGQTITYFDFFPNQYPVTIYTYEVTTGTAACESPQNSFALTIVRSPEATTPADYPLCDDNNDGIELYDLTSRNAEVLGALDPANHDIIWFDNVADANDQTAVSTIPDETMHPFAADFPITTPPTQVVFARVTEQSSGVDCFSVVPLTLVLNPDPVLFDDMATFEVCDDNVPDGIVMVDLSINDQNIAGPNTPADFTVSYHNTPQDAIDGVAGVDKFNYQTLPPPYPYTLYTRVTNNITGCHDEGEIAITVLQAPSVFAPTPYELCDPDNDDSTTFMLSSKNDEIRAGNPTLVITYYRTQAEAEADPPNVTNALDQNIYTNNSNPETVWARVENAGGCATVVPVELIVLDTPMPNDTPDDYALCDFDGDGLEVFDLTSREMDVLGGL</sequence>
<protein>
    <recommendedName>
        <fullName evidence="2">PKD-like domain-containing protein</fullName>
    </recommendedName>
</protein>
<feature type="signal peptide" evidence="1">
    <location>
        <begin position="1"/>
        <end position="23"/>
    </location>
</feature>
<evidence type="ECO:0000259" key="2">
    <source>
        <dbReference type="Pfam" id="PF19406"/>
    </source>
</evidence>
<dbReference type="OrthoDB" id="599464at2"/>
<name>A0A3M0GFI0_9FLAO</name>
<organism evidence="3 4">
    <name type="scientific">Dokdonia sinensis</name>
    <dbReference type="NCBI Taxonomy" id="2479847"/>
    <lineage>
        <taxon>Bacteria</taxon>
        <taxon>Pseudomonadati</taxon>
        <taxon>Bacteroidota</taxon>
        <taxon>Flavobacteriia</taxon>
        <taxon>Flavobacteriales</taxon>
        <taxon>Flavobacteriaceae</taxon>
        <taxon>Dokdonia</taxon>
    </lineage>
</organism>
<dbReference type="InterPro" id="IPR045828">
    <property type="entry name" value="PKD_Bacteroidetes"/>
</dbReference>
<keyword evidence="1" id="KW-0732">Signal</keyword>
<keyword evidence="4" id="KW-1185">Reference proteome</keyword>
<feature type="domain" description="PKD-like" evidence="2">
    <location>
        <begin position="722"/>
        <end position="811"/>
    </location>
</feature>
<proteinExistence type="predicted"/>